<evidence type="ECO:0000313" key="2">
    <source>
        <dbReference type="Proteomes" id="UP000078507"/>
    </source>
</evidence>
<dbReference type="EMBL" id="LNQB01000097">
    <property type="protein sequence ID" value="OAP37003.1"/>
    <property type="molecule type" value="Genomic_DNA"/>
</dbReference>
<accession>A0A178XQC1</accession>
<comment type="caution">
    <text evidence="1">The sequence shown here is derived from an EMBL/GenBank/DDBJ whole genome shotgun (WGS) entry which is preliminary data.</text>
</comment>
<dbReference type="AlphaFoldDB" id="A0A178XQC1"/>
<protein>
    <submittedName>
        <fullName evidence="1">Uncharacterized protein</fullName>
    </submittedName>
</protein>
<sequence>MEVLMAHAEEVIERAHSVVAALRKKREREAERRREVFGRIDVGKPLRMPNRGIQLRLKLQ</sequence>
<name>A0A178XQC1_SINSA</name>
<dbReference type="STRING" id="36856.ATB98_21805"/>
<reference evidence="1 2" key="1">
    <citation type="submission" date="2015-11" db="EMBL/GenBank/DDBJ databases">
        <title>Ensifer anhuiense sp. nov., an effective nitrogen fixation bacterium with Glycine soja.</title>
        <authorList>
            <person name="Yan H."/>
            <person name="Chen W."/>
        </authorList>
    </citation>
    <scope>NUCLEOTIDE SEQUENCE [LARGE SCALE GENOMIC DNA]</scope>
    <source>
        <strain evidence="1 2">LMG 7837</strain>
    </source>
</reference>
<keyword evidence="2" id="KW-1185">Reference proteome</keyword>
<dbReference type="Proteomes" id="UP000078507">
    <property type="component" value="Unassembled WGS sequence"/>
</dbReference>
<organism evidence="1 2">
    <name type="scientific">Sinorhizobium saheli</name>
    <dbReference type="NCBI Taxonomy" id="36856"/>
    <lineage>
        <taxon>Bacteria</taxon>
        <taxon>Pseudomonadati</taxon>
        <taxon>Pseudomonadota</taxon>
        <taxon>Alphaproteobacteria</taxon>
        <taxon>Hyphomicrobiales</taxon>
        <taxon>Rhizobiaceae</taxon>
        <taxon>Sinorhizobium/Ensifer group</taxon>
        <taxon>Sinorhizobium</taxon>
    </lineage>
</organism>
<evidence type="ECO:0000313" key="1">
    <source>
        <dbReference type="EMBL" id="OAP37003.1"/>
    </source>
</evidence>
<gene>
    <name evidence="1" type="ORF">ATB98_21805</name>
</gene>
<proteinExistence type="predicted"/>
<dbReference type="RefSeq" id="WP_066878542.1">
    <property type="nucleotide sequence ID" value="NZ_LNQB01000097.1"/>
</dbReference>